<protein>
    <submittedName>
        <fullName evidence="1">Uncharacterized protein</fullName>
    </submittedName>
</protein>
<dbReference type="EMBL" id="CM023489">
    <property type="protein sequence ID" value="KAH6921804.1"/>
    <property type="molecule type" value="Genomic_DNA"/>
</dbReference>
<comment type="caution">
    <text evidence="1">The sequence shown here is derived from an EMBL/GenBank/DDBJ whole genome shotgun (WGS) entry which is preliminary data.</text>
</comment>
<dbReference type="Proteomes" id="UP000821845">
    <property type="component" value="Chromosome 9"/>
</dbReference>
<keyword evidence="2" id="KW-1185">Reference proteome</keyword>
<accession>A0ACB7RMR8</accession>
<gene>
    <name evidence="1" type="ORF">HPB50_005003</name>
</gene>
<reference evidence="1" key="1">
    <citation type="submission" date="2020-05" db="EMBL/GenBank/DDBJ databases">
        <title>Large-scale comparative analyses of tick genomes elucidate their genetic diversity and vector capacities.</title>
        <authorList>
            <person name="Jia N."/>
            <person name="Wang J."/>
            <person name="Shi W."/>
            <person name="Du L."/>
            <person name="Sun Y."/>
            <person name="Zhan W."/>
            <person name="Jiang J."/>
            <person name="Wang Q."/>
            <person name="Zhang B."/>
            <person name="Ji P."/>
            <person name="Sakyi L.B."/>
            <person name="Cui X."/>
            <person name="Yuan T."/>
            <person name="Jiang B."/>
            <person name="Yang W."/>
            <person name="Lam T.T.-Y."/>
            <person name="Chang Q."/>
            <person name="Ding S."/>
            <person name="Wang X."/>
            <person name="Zhu J."/>
            <person name="Ruan X."/>
            <person name="Zhao L."/>
            <person name="Wei J."/>
            <person name="Que T."/>
            <person name="Du C."/>
            <person name="Cheng J."/>
            <person name="Dai P."/>
            <person name="Han X."/>
            <person name="Huang E."/>
            <person name="Gao Y."/>
            <person name="Liu J."/>
            <person name="Shao H."/>
            <person name="Ye R."/>
            <person name="Li L."/>
            <person name="Wei W."/>
            <person name="Wang X."/>
            <person name="Wang C."/>
            <person name="Yang T."/>
            <person name="Huo Q."/>
            <person name="Li W."/>
            <person name="Guo W."/>
            <person name="Chen H."/>
            <person name="Zhou L."/>
            <person name="Ni X."/>
            <person name="Tian J."/>
            <person name="Zhou Y."/>
            <person name="Sheng Y."/>
            <person name="Liu T."/>
            <person name="Pan Y."/>
            <person name="Xia L."/>
            <person name="Li J."/>
            <person name="Zhao F."/>
            <person name="Cao W."/>
        </authorList>
    </citation>
    <scope>NUCLEOTIDE SEQUENCE</scope>
    <source>
        <strain evidence="1">Hyas-2018</strain>
    </source>
</reference>
<organism evidence="1 2">
    <name type="scientific">Hyalomma asiaticum</name>
    <name type="common">Tick</name>
    <dbReference type="NCBI Taxonomy" id="266040"/>
    <lineage>
        <taxon>Eukaryota</taxon>
        <taxon>Metazoa</taxon>
        <taxon>Ecdysozoa</taxon>
        <taxon>Arthropoda</taxon>
        <taxon>Chelicerata</taxon>
        <taxon>Arachnida</taxon>
        <taxon>Acari</taxon>
        <taxon>Parasitiformes</taxon>
        <taxon>Ixodida</taxon>
        <taxon>Ixodoidea</taxon>
        <taxon>Ixodidae</taxon>
        <taxon>Hyalomminae</taxon>
        <taxon>Hyalomma</taxon>
    </lineage>
</organism>
<proteinExistence type="predicted"/>
<sequence length="1267" mass="142973">MPHVGATHEVAPGAAQKAAPPAAQEVVHGAGQEGAHAAPRGGPAGVHAAHHLGAMDGESRPYLWARQLHIILWKNIYLKRMCRHYTTTVLEIALMVVLLMGIQDDSVTREPLVRRGDTIFVVTRTGTFWNTQTNVAHVRKVYFAPNNKYLDWLTRRAMASLGIQHVVTVDTERQLFAAVRRAANKSLPAREVALLYTGVGNDTAYEPVQYPQWLISMPEGPVVEERHPEMNTLLPIIGALQQLHLEVQAHRFKYPHPVEPVKLQRFPFPSYIQYRDTKNYALVLTRFCIGMLVPFSVFVARLVDEKSTGLKEMLRVVGLSDWVYWMSHYLSGFFMHLITVTLMMLFVSVKRNDEGRAFIQFSDPSLLFTILMCFCSSCLMHAILLSVFFASPQSAVAGAMLYWTFSCVMPFLTLEHAGGQGYYYIQRKHKLLTSIFPGMSLHWSFRVLERFEKFVENGATWTNFFDRAATPDNVTLAEIVFVGILTDCTIIIAVWYLDNVLRTGPGIPKPYHFPFKASNRDGLITQLFTCAVLRNLDAMSLFTLRFCLQPTYWVPSMTFLPRQPRFSLELHNFESEPGDLLAAIELVGASKLKGIPLNRIRHEIVTLLHDVSLIEYRTVLAVDLSLGLQRRLCAAIAILGTPKVIIMDEPTANMDPESRREMWELLLKIRRRCTILLTTQHLDEADVLGDRIVIMANGRIRCSGSPTFLKHRFGTGYHMKINKLPTCKIADIEKLLENYAAKVKRQSDSDNEAVFILGHIAPARKIATMFKDIEQRSEELGIESVGLSVTSLEDVLIRVGEEHHLHHHHRHPDVFSDEPSIIEARMSLVKAMTSMAATEPSLAARVMAMMTKRAAYVWRQKKAPLFSWIMPPLLLVVLFSLEYIGSKNSGGALEHVGNTLPYTFLQVVTNPRGFVQADTEEYFRHRWLEPMFGPSFHVTTIDASVDVSQMLLDASKGSLYTYVFDTHFGLQMTEKSGNVLWYNGQIQHMAPLLLALYNTARLRNVTNITTAEFGLDVTSRGTEEDRGSMTTGSVEDVRTQRTYRMLLPKILRSIFFPLVSCLMCSNFVMFPIAERALQVKHLHMIAGVTPLLYWTTNFVFDFMFYMGTALMVLPPLSLIPQAPLMMSDIQLVFILNLLHGYAALPMIYICSFLFDNPNVGFSTLVISTFVLSCAGCLGAVFVEYYAAAGKNSGLITLIRSVLQMLRLLPSYSYSRAMTKVLDLAYENALCRAGDAELENHCYAAIVSRQMSLLQCCKREWCPASTLR</sequence>
<name>A0ACB7RMR8_HYAAI</name>
<evidence type="ECO:0000313" key="2">
    <source>
        <dbReference type="Proteomes" id="UP000821845"/>
    </source>
</evidence>
<evidence type="ECO:0000313" key="1">
    <source>
        <dbReference type="EMBL" id="KAH6921804.1"/>
    </source>
</evidence>